<protein>
    <submittedName>
        <fullName evidence="2">Calcium-binding protein</fullName>
    </submittedName>
</protein>
<dbReference type="EMBL" id="JBHSNY010000009">
    <property type="protein sequence ID" value="MFC5637260.1"/>
    <property type="molecule type" value="Genomic_DNA"/>
</dbReference>
<proteinExistence type="predicted"/>
<evidence type="ECO:0000313" key="3">
    <source>
        <dbReference type="Proteomes" id="UP001596154"/>
    </source>
</evidence>
<name>A0ABW0UUL1_9ACTN</name>
<evidence type="ECO:0000313" key="2">
    <source>
        <dbReference type="EMBL" id="MFC5637260.1"/>
    </source>
</evidence>
<feature type="signal peptide" evidence="1">
    <location>
        <begin position="1"/>
        <end position="27"/>
    </location>
</feature>
<comment type="caution">
    <text evidence="2">The sequence shown here is derived from an EMBL/GenBank/DDBJ whole genome shotgun (WGS) entry which is preliminary data.</text>
</comment>
<gene>
    <name evidence="2" type="ORF">ACFPZJ_26385</name>
</gene>
<keyword evidence="3" id="KW-1185">Reference proteome</keyword>
<sequence length="261" mass="27774">MMRRSTIGSALLGSLAIAALLAPGAQADEVVGNVDIGAFRITGGGGSGNSVVLGTTDSRTITASLTVSDNSGIESADFTLFHGSGLSNADAVLKPSEVAPVCTTDGTTSVCTKHYTIDPRRDLDNSLAGIWKVAVEAKANDGDYVKTDGHTTFFMKRYARLTANASPEPVAKGGTLTVTGKLTRANWDTHDYRGYTNQRAYLEFRRPGTDYYESLGYVLTNSTGAATAKITATADRYWRYEFRGTMTTHGVKATGDFVDAR</sequence>
<dbReference type="Proteomes" id="UP001596154">
    <property type="component" value="Unassembled WGS sequence"/>
</dbReference>
<accession>A0ABW0UUL1</accession>
<dbReference type="RefSeq" id="WP_381026358.1">
    <property type="nucleotide sequence ID" value="NZ_JBHSNY010000009.1"/>
</dbReference>
<feature type="chain" id="PRO_5046674789" evidence="1">
    <location>
        <begin position="28"/>
        <end position="261"/>
    </location>
</feature>
<evidence type="ECO:0000256" key="1">
    <source>
        <dbReference type="SAM" id="SignalP"/>
    </source>
</evidence>
<reference evidence="3" key="1">
    <citation type="journal article" date="2019" name="Int. J. Syst. Evol. Microbiol.">
        <title>The Global Catalogue of Microorganisms (GCM) 10K type strain sequencing project: providing services to taxonomists for standard genome sequencing and annotation.</title>
        <authorList>
            <consortium name="The Broad Institute Genomics Platform"/>
            <consortium name="The Broad Institute Genome Sequencing Center for Infectious Disease"/>
            <person name="Wu L."/>
            <person name="Ma J."/>
        </authorList>
    </citation>
    <scope>NUCLEOTIDE SEQUENCE [LARGE SCALE GENOMIC DNA]</scope>
    <source>
        <strain evidence="3">CGMCC 4.7248</strain>
    </source>
</reference>
<organism evidence="2 3">
    <name type="scientific">Streptomyces bullii</name>
    <dbReference type="NCBI Taxonomy" id="349910"/>
    <lineage>
        <taxon>Bacteria</taxon>
        <taxon>Bacillati</taxon>
        <taxon>Actinomycetota</taxon>
        <taxon>Actinomycetes</taxon>
        <taxon>Kitasatosporales</taxon>
        <taxon>Streptomycetaceae</taxon>
        <taxon>Streptomyces</taxon>
    </lineage>
</organism>
<keyword evidence="1" id="KW-0732">Signal</keyword>